<feature type="transmembrane region" description="Helical" evidence="11">
    <location>
        <begin position="211"/>
        <end position="238"/>
    </location>
</feature>
<evidence type="ECO:0000256" key="8">
    <source>
        <dbReference type="ARBA" id="ARBA00023136"/>
    </source>
</evidence>
<organism evidence="12 13">
    <name type="scientific">Lichenicola cladoniae</name>
    <dbReference type="NCBI Taxonomy" id="1484109"/>
    <lineage>
        <taxon>Bacteria</taxon>
        <taxon>Pseudomonadati</taxon>
        <taxon>Pseudomonadota</taxon>
        <taxon>Alphaproteobacteria</taxon>
        <taxon>Acetobacterales</taxon>
        <taxon>Acetobacteraceae</taxon>
        <taxon>Lichenicola</taxon>
    </lineage>
</organism>
<dbReference type="PANTHER" id="PTHR32196:SF29">
    <property type="entry name" value="AUTOINDUCER 2 IMPORT SYSTEM PERMEASE PROTEIN LSRC"/>
    <property type="match status" value="1"/>
</dbReference>
<comment type="subunit">
    <text evidence="2">The complex is composed of two ATP-binding proteins (LsrA), two transmembrane proteins (LsrC and LsrD) and a solute-binding protein (LsrB).</text>
</comment>
<dbReference type="KEGG" id="lck:HN018_18170"/>
<comment type="function">
    <text evidence="9">Part of the ABC transporter complex LsrABCD involved in autoinducer 2 (AI-2) import. Probably responsible for the translocation of the substrate across the membrane.</text>
</comment>
<name>A0A6M8HT56_9PROT</name>
<accession>A0A6M8HT56</accession>
<feature type="transmembrane region" description="Helical" evidence="11">
    <location>
        <begin position="21"/>
        <end position="42"/>
    </location>
</feature>
<feature type="transmembrane region" description="Helical" evidence="11">
    <location>
        <begin position="168"/>
        <end position="191"/>
    </location>
</feature>
<keyword evidence="6 11" id="KW-0812">Transmembrane</keyword>
<dbReference type="CDD" id="cd06579">
    <property type="entry name" value="TM_PBP1_transp_AraH_like"/>
    <property type="match status" value="1"/>
</dbReference>
<evidence type="ECO:0000313" key="13">
    <source>
        <dbReference type="Proteomes" id="UP000500767"/>
    </source>
</evidence>
<evidence type="ECO:0000256" key="11">
    <source>
        <dbReference type="SAM" id="Phobius"/>
    </source>
</evidence>
<keyword evidence="8 11" id="KW-0472">Membrane</keyword>
<evidence type="ECO:0000256" key="9">
    <source>
        <dbReference type="ARBA" id="ARBA00025439"/>
    </source>
</evidence>
<evidence type="ECO:0000256" key="6">
    <source>
        <dbReference type="ARBA" id="ARBA00022692"/>
    </source>
</evidence>
<feature type="transmembrane region" description="Helical" evidence="11">
    <location>
        <begin position="54"/>
        <end position="73"/>
    </location>
</feature>
<evidence type="ECO:0000256" key="2">
    <source>
        <dbReference type="ARBA" id="ARBA00011262"/>
    </source>
</evidence>
<dbReference type="PANTHER" id="PTHR32196">
    <property type="entry name" value="ABC TRANSPORTER PERMEASE PROTEIN YPHD-RELATED-RELATED"/>
    <property type="match status" value="1"/>
</dbReference>
<evidence type="ECO:0000256" key="10">
    <source>
        <dbReference type="ARBA" id="ARBA00039382"/>
    </source>
</evidence>
<dbReference type="InterPro" id="IPR001851">
    <property type="entry name" value="ABC_transp_permease"/>
</dbReference>
<keyword evidence="7 11" id="KW-1133">Transmembrane helix</keyword>
<gene>
    <name evidence="12" type="ORF">HN018_18170</name>
</gene>
<dbReference type="Proteomes" id="UP000500767">
    <property type="component" value="Chromosome"/>
</dbReference>
<feature type="transmembrane region" description="Helical" evidence="11">
    <location>
        <begin position="301"/>
        <end position="319"/>
    </location>
</feature>
<dbReference type="Pfam" id="PF02653">
    <property type="entry name" value="BPD_transp_2"/>
    <property type="match status" value="1"/>
</dbReference>
<dbReference type="GO" id="GO:0022857">
    <property type="term" value="F:transmembrane transporter activity"/>
    <property type="evidence" value="ECO:0007669"/>
    <property type="project" value="InterPro"/>
</dbReference>
<evidence type="ECO:0000256" key="3">
    <source>
        <dbReference type="ARBA" id="ARBA00022448"/>
    </source>
</evidence>
<protein>
    <recommendedName>
        <fullName evidence="10">Autoinducer 2 import system permease protein LsrC</fullName>
    </recommendedName>
</protein>
<sequence length="335" mass="34560">MPEPHTGMLATIRRLNLTREAGLFGLILLALALIAPLYPAFLRPANLSGLLDDTALLILLAVGEMLVLISRGVDLSIAANLALTGMIVASLNQAYPGIAVPVLILLAIAIGAALGAINGALIWLLRLPSIVVTLGTLSIYRGAVFLVSHGKWVNSNAMSPAFLGFVRLSFGGITMLTWVAVAVVAAIAFFLRATISGRNLFAAGNNPGASIYAGIDIGWMQFVAFTIAGAISGLAGYLWVSRFAVAYTDIASGFELQVIAACVIGGVSITGGVGTVAGVVLGALFLGVIKNALPLVGVSPFFQMAVSGLVITTAVIVNARGQKASVRRILEQPAL</sequence>
<keyword evidence="3" id="KW-0813">Transport</keyword>
<comment type="subcellular location">
    <subcellularLocation>
        <location evidence="1">Cell membrane</location>
        <topology evidence="1">Multi-pass membrane protein</topology>
    </subcellularLocation>
</comment>
<dbReference type="GO" id="GO:0005886">
    <property type="term" value="C:plasma membrane"/>
    <property type="evidence" value="ECO:0007669"/>
    <property type="project" value="UniProtKB-SubCell"/>
</dbReference>
<proteinExistence type="predicted"/>
<keyword evidence="13" id="KW-1185">Reference proteome</keyword>
<feature type="transmembrane region" description="Helical" evidence="11">
    <location>
        <begin position="123"/>
        <end position="147"/>
    </location>
</feature>
<feature type="transmembrane region" description="Helical" evidence="11">
    <location>
        <begin position="94"/>
        <end position="117"/>
    </location>
</feature>
<dbReference type="EMBL" id="CP053708">
    <property type="protein sequence ID" value="QKE91699.1"/>
    <property type="molecule type" value="Genomic_DNA"/>
</dbReference>
<evidence type="ECO:0000256" key="1">
    <source>
        <dbReference type="ARBA" id="ARBA00004651"/>
    </source>
</evidence>
<evidence type="ECO:0000256" key="7">
    <source>
        <dbReference type="ARBA" id="ARBA00022989"/>
    </source>
</evidence>
<evidence type="ECO:0000256" key="5">
    <source>
        <dbReference type="ARBA" id="ARBA00022519"/>
    </source>
</evidence>
<keyword evidence="5" id="KW-0997">Cell inner membrane</keyword>
<evidence type="ECO:0000256" key="4">
    <source>
        <dbReference type="ARBA" id="ARBA00022475"/>
    </source>
</evidence>
<feature type="transmembrane region" description="Helical" evidence="11">
    <location>
        <begin position="258"/>
        <end position="289"/>
    </location>
</feature>
<dbReference type="AlphaFoldDB" id="A0A6M8HT56"/>
<reference evidence="12 13" key="1">
    <citation type="journal article" date="2014" name="World J. Microbiol. Biotechnol.">
        <title>Biodiversity and physiological characteristics of Antarctic and Arctic lichens-associated bacteria.</title>
        <authorList>
            <person name="Lee Y.M."/>
            <person name="Kim E.H."/>
            <person name="Lee H.K."/>
            <person name="Hong S.G."/>
        </authorList>
    </citation>
    <scope>NUCLEOTIDE SEQUENCE [LARGE SCALE GENOMIC DNA]</scope>
    <source>
        <strain evidence="12 13">PAMC 26569</strain>
    </source>
</reference>
<keyword evidence="4" id="KW-1003">Cell membrane</keyword>
<evidence type="ECO:0000313" key="12">
    <source>
        <dbReference type="EMBL" id="QKE91699.1"/>
    </source>
</evidence>
<dbReference type="RefSeq" id="WP_171835317.1">
    <property type="nucleotide sequence ID" value="NZ_CP053708.1"/>
</dbReference>